<evidence type="ECO:0000256" key="11">
    <source>
        <dbReference type="SAM" id="Phobius"/>
    </source>
</evidence>
<keyword evidence="7 11" id="KW-0472">Membrane</keyword>
<dbReference type="InterPro" id="IPR000832">
    <property type="entry name" value="GPCR_2_secretin-like"/>
</dbReference>
<keyword evidence="10" id="KW-0807">Transducer</keyword>
<protein>
    <recommendedName>
        <fullName evidence="16">Calcitonin receptor</fullName>
    </recommendedName>
</protein>
<evidence type="ECO:0000313" key="14">
    <source>
        <dbReference type="EMBL" id="CAK1554926.1"/>
    </source>
</evidence>
<evidence type="ECO:0000256" key="1">
    <source>
        <dbReference type="ARBA" id="ARBA00004651"/>
    </source>
</evidence>
<dbReference type="InterPro" id="IPR017983">
    <property type="entry name" value="GPCR_2_secretin-like_CS"/>
</dbReference>
<dbReference type="InterPro" id="IPR017981">
    <property type="entry name" value="GPCR_2-like_7TM"/>
</dbReference>
<evidence type="ECO:0000256" key="8">
    <source>
        <dbReference type="ARBA" id="ARBA00023170"/>
    </source>
</evidence>
<dbReference type="SUPFAM" id="SSF111418">
    <property type="entry name" value="Hormone receptor domain"/>
    <property type="match status" value="1"/>
</dbReference>
<dbReference type="GO" id="GO:0005886">
    <property type="term" value="C:plasma membrane"/>
    <property type="evidence" value="ECO:0007669"/>
    <property type="project" value="UniProtKB-SubCell"/>
</dbReference>
<feature type="transmembrane region" description="Helical" evidence="11">
    <location>
        <begin position="267"/>
        <end position="290"/>
    </location>
</feature>
<keyword evidence="9" id="KW-0325">Glycoprotein</keyword>
<proteinExistence type="inferred from homology"/>
<dbReference type="AlphaFoldDB" id="A0AAV1K076"/>
<dbReference type="Pfam" id="PF02793">
    <property type="entry name" value="HRM"/>
    <property type="match status" value="1"/>
</dbReference>
<keyword evidence="4 11" id="KW-0812">Transmembrane</keyword>
<dbReference type="GO" id="GO:0007188">
    <property type="term" value="P:adenylate cyclase-modulating G protein-coupled receptor signaling pathway"/>
    <property type="evidence" value="ECO:0007669"/>
    <property type="project" value="TreeGrafter"/>
</dbReference>
<feature type="transmembrane region" description="Helical" evidence="11">
    <location>
        <begin position="154"/>
        <end position="174"/>
    </location>
</feature>
<evidence type="ECO:0000256" key="4">
    <source>
        <dbReference type="ARBA" id="ARBA00022692"/>
    </source>
</evidence>
<keyword evidence="15" id="KW-1185">Reference proteome</keyword>
<dbReference type="PROSITE" id="PS00649">
    <property type="entry name" value="G_PROTEIN_RECEP_F2_1"/>
    <property type="match status" value="1"/>
</dbReference>
<comment type="similarity">
    <text evidence="2">Belongs to the G-protein coupled receptor 2 family.</text>
</comment>
<keyword evidence="5 11" id="KW-1133">Transmembrane helix</keyword>
<dbReference type="PANTHER" id="PTHR45620">
    <property type="entry name" value="PDF RECEPTOR-LIKE PROTEIN-RELATED"/>
    <property type="match status" value="1"/>
</dbReference>
<comment type="caution">
    <text evidence="14">The sequence shown here is derived from an EMBL/GenBank/DDBJ whole genome shotgun (WGS) entry which is preliminary data.</text>
</comment>
<dbReference type="PRINTS" id="PR00249">
    <property type="entry name" value="GPCRSECRETIN"/>
</dbReference>
<evidence type="ECO:0000256" key="10">
    <source>
        <dbReference type="ARBA" id="ARBA00023224"/>
    </source>
</evidence>
<dbReference type="PROSITE" id="PS50261">
    <property type="entry name" value="G_PROTEIN_RECEP_F2_4"/>
    <property type="match status" value="1"/>
</dbReference>
<sequence>MANGQFQFNHQYQFDKFVKAMDACSIPEENNSTLQSIVKFCSRLFDGYQCWNATPAGTIVTQNCPSYVQGFDETKLTQNMCDDNGTWLGNPIEGKDWTNYAGCYDPTILMVSCQFFHVAMQYMLLTGYMWLFCHSLCLRLALAYLHVRLKDSIPLFNIIGWFCPLFITAVYVIVRGFYYQSTDHCWTDESNAIYFISVPVWIAIISSLVMLLNIVTLEYYRILRTPSQARLLAVVKAAQQTLILVPLFGLHFGLIPMHPYLQPDANTAYQIATFIITILQALALAVIFCFKNVDIVQALNERQQRRQEDRDIALPAIERGRKIRAVVKGGERRGGVQETFL</sequence>
<dbReference type="Pfam" id="PF00002">
    <property type="entry name" value="7tm_2"/>
    <property type="match status" value="1"/>
</dbReference>
<dbReference type="InterPro" id="IPR050332">
    <property type="entry name" value="GPCR_2"/>
</dbReference>
<keyword evidence="8" id="KW-0675">Receptor</keyword>
<feature type="transmembrane region" description="Helical" evidence="11">
    <location>
        <begin position="194"/>
        <end position="220"/>
    </location>
</feature>
<evidence type="ECO:0008006" key="16">
    <source>
        <dbReference type="Google" id="ProtNLM"/>
    </source>
</evidence>
<evidence type="ECO:0000256" key="9">
    <source>
        <dbReference type="ARBA" id="ARBA00023180"/>
    </source>
</evidence>
<evidence type="ECO:0000256" key="2">
    <source>
        <dbReference type="ARBA" id="ARBA00005314"/>
    </source>
</evidence>
<dbReference type="PANTHER" id="PTHR45620:SF32">
    <property type="entry name" value="DIURETIC HORMONE 31 RECEPTOR, ISOFORM C"/>
    <property type="match status" value="1"/>
</dbReference>
<dbReference type="GO" id="GO:0008528">
    <property type="term" value="F:G protein-coupled peptide receptor activity"/>
    <property type="evidence" value="ECO:0007669"/>
    <property type="project" value="TreeGrafter"/>
</dbReference>
<evidence type="ECO:0000256" key="3">
    <source>
        <dbReference type="ARBA" id="ARBA00022475"/>
    </source>
</evidence>
<dbReference type="SMART" id="SM00008">
    <property type="entry name" value="HormR"/>
    <property type="match status" value="1"/>
</dbReference>
<name>A0AAV1K076_9NEOP</name>
<evidence type="ECO:0000259" key="13">
    <source>
        <dbReference type="PROSITE" id="PS50261"/>
    </source>
</evidence>
<reference evidence="14 15" key="1">
    <citation type="submission" date="2023-11" db="EMBL/GenBank/DDBJ databases">
        <authorList>
            <person name="Okamura Y."/>
        </authorList>
    </citation>
    <scope>NUCLEOTIDE SEQUENCE [LARGE SCALE GENOMIC DNA]</scope>
</reference>
<organism evidence="14 15">
    <name type="scientific">Leptosia nina</name>
    <dbReference type="NCBI Taxonomy" id="320188"/>
    <lineage>
        <taxon>Eukaryota</taxon>
        <taxon>Metazoa</taxon>
        <taxon>Ecdysozoa</taxon>
        <taxon>Arthropoda</taxon>
        <taxon>Hexapoda</taxon>
        <taxon>Insecta</taxon>
        <taxon>Pterygota</taxon>
        <taxon>Neoptera</taxon>
        <taxon>Endopterygota</taxon>
        <taxon>Lepidoptera</taxon>
        <taxon>Glossata</taxon>
        <taxon>Ditrysia</taxon>
        <taxon>Papilionoidea</taxon>
        <taxon>Pieridae</taxon>
        <taxon>Pierinae</taxon>
        <taxon>Leptosia</taxon>
    </lineage>
</organism>
<evidence type="ECO:0000256" key="7">
    <source>
        <dbReference type="ARBA" id="ARBA00023136"/>
    </source>
</evidence>
<evidence type="ECO:0000313" key="15">
    <source>
        <dbReference type="Proteomes" id="UP001497472"/>
    </source>
</evidence>
<keyword evidence="3" id="KW-1003">Cell membrane</keyword>
<feature type="transmembrane region" description="Helical" evidence="11">
    <location>
        <begin position="122"/>
        <end position="142"/>
    </location>
</feature>
<feature type="transmembrane region" description="Helical" evidence="11">
    <location>
        <begin position="241"/>
        <end position="261"/>
    </location>
</feature>
<dbReference type="PROSITE" id="PS50227">
    <property type="entry name" value="G_PROTEIN_RECEP_F2_3"/>
    <property type="match status" value="1"/>
</dbReference>
<evidence type="ECO:0000256" key="5">
    <source>
        <dbReference type="ARBA" id="ARBA00022989"/>
    </source>
</evidence>
<dbReference type="GO" id="GO:0007166">
    <property type="term" value="P:cell surface receptor signaling pathway"/>
    <property type="evidence" value="ECO:0007669"/>
    <property type="project" value="InterPro"/>
</dbReference>
<evidence type="ECO:0000256" key="6">
    <source>
        <dbReference type="ARBA" id="ARBA00023040"/>
    </source>
</evidence>
<dbReference type="Gene3D" id="1.20.1070.10">
    <property type="entry name" value="Rhodopsin 7-helix transmembrane proteins"/>
    <property type="match status" value="1"/>
</dbReference>
<feature type="domain" description="G-protein coupled receptors family 2 profile 1" evidence="12">
    <location>
        <begin position="23"/>
        <end position="107"/>
    </location>
</feature>
<evidence type="ECO:0000259" key="12">
    <source>
        <dbReference type="PROSITE" id="PS50227"/>
    </source>
</evidence>
<dbReference type="EMBL" id="CAVLEF010000279">
    <property type="protein sequence ID" value="CAK1554926.1"/>
    <property type="molecule type" value="Genomic_DNA"/>
</dbReference>
<dbReference type="InterPro" id="IPR001879">
    <property type="entry name" value="GPCR_2_extracellular_dom"/>
</dbReference>
<keyword evidence="6" id="KW-0297">G-protein coupled receptor</keyword>
<dbReference type="Gene3D" id="4.10.1240.10">
    <property type="entry name" value="GPCR, family 2, extracellular hormone receptor domain"/>
    <property type="match status" value="1"/>
</dbReference>
<accession>A0AAV1K076</accession>
<dbReference type="InterPro" id="IPR036445">
    <property type="entry name" value="GPCR_2_extracell_dom_sf"/>
</dbReference>
<dbReference type="Proteomes" id="UP001497472">
    <property type="component" value="Unassembled WGS sequence"/>
</dbReference>
<gene>
    <name evidence="14" type="ORF">LNINA_LOCUS13779</name>
</gene>
<comment type="subcellular location">
    <subcellularLocation>
        <location evidence="1">Cell membrane</location>
        <topology evidence="1">Multi-pass membrane protein</topology>
    </subcellularLocation>
</comment>
<feature type="domain" description="G-protein coupled receptors family 2 profile 2" evidence="13">
    <location>
        <begin position="111"/>
        <end position="292"/>
    </location>
</feature>